<accession>A0ACB9MLQ1</accession>
<gene>
    <name evidence="1" type="ORF">MLD38_030616</name>
</gene>
<proteinExistence type="predicted"/>
<evidence type="ECO:0000313" key="2">
    <source>
        <dbReference type="Proteomes" id="UP001057402"/>
    </source>
</evidence>
<comment type="caution">
    <text evidence="1">The sequence shown here is derived from an EMBL/GenBank/DDBJ whole genome shotgun (WGS) entry which is preliminary data.</text>
</comment>
<name>A0ACB9MLQ1_9MYRT</name>
<keyword evidence="2" id="KW-1185">Reference proteome</keyword>
<organism evidence="1 2">
    <name type="scientific">Melastoma candidum</name>
    <dbReference type="NCBI Taxonomy" id="119954"/>
    <lineage>
        <taxon>Eukaryota</taxon>
        <taxon>Viridiplantae</taxon>
        <taxon>Streptophyta</taxon>
        <taxon>Embryophyta</taxon>
        <taxon>Tracheophyta</taxon>
        <taxon>Spermatophyta</taxon>
        <taxon>Magnoliopsida</taxon>
        <taxon>eudicotyledons</taxon>
        <taxon>Gunneridae</taxon>
        <taxon>Pentapetalae</taxon>
        <taxon>rosids</taxon>
        <taxon>malvids</taxon>
        <taxon>Myrtales</taxon>
        <taxon>Melastomataceae</taxon>
        <taxon>Melastomatoideae</taxon>
        <taxon>Melastomateae</taxon>
        <taxon>Melastoma</taxon>
    </lineage>
</organism>
<evidence type="ECO:0000313" key="1">
    <source>
        <dbReference type="EMBL" id="KAI4325198.1"/>
    </source>
</evidence>
<reference evidence="2" key="1">
    <citation type="journal article" date="2023" name="Front. Plant Sci.">
        <title>Chromosomal-level genome assembly of Melastoma candidum provides insights into trichome evolution.</title>
        <authorList>
            <person name="Zhong Y."/>
            <person name="Wu W."/>
            <person name="Sun C."/>
            <person name="Zou P."/>
            <person name="Liu Y."/>
            <person name="Dai S."/>
            <person name="Zhou R."/>
        </authorList>
    </citation>
    <scope>NUCLEOTIDE SEQUENCE [LARGE SCALE GENOMIC DNA]</scope>
</reference>
<dbReference type="EMBL" id="CM042888">
    <property type="protein sequence ID" value="KAI4325198.1"/>
    <property type="molecule type" value="Genomic_DNA"/>
</dbReference>
<protein>
    <submittedName>
        <fullName evidence="1">Uncharacterized protein</fullName>
    </submittedName>
</protein>
<sequence>MAASNLPERASNPTEPPLKLLCPPSRSAAASSCLGPFVRLLDDHANSSYDRVLLISLNPNSADGSDHRLDSLLRVFEAIVGSSSPSGEVGCRMLVPSDWAGDGDLQRMREESGASLSLDSLNLPPGVSPGEEVLQMTGDFSSVRKALVLVYRHLQRNPRADPPNSGANAPKLTVEIPCTNSSPTDHFPRQDHPSGSRHPDPGPWGPPPFQGQEGMGPNRRMIAEEEIVFKLLCLREKVGSLIGKGGCIVNAIQHDTGAFIKILDISPDSDEKIVVISARENSEQMRSSAQEAVMRVHQRITEIGFDPGTPAIARLFLPSQQIRSLLGKGGFKLNDVRRATGTNIRIFHREQSPRFDGRYHEVVQIVGNVPSVEEALFRITGRIRQIILPVRPPHSGFGSPPYFPPFNEMPPPFPRPRHNPHSPSHYPSPGALPHDMNRPPPPHNSFDYQPSFPHGFDPALPPREQKYHPYDGERPGFGPPPPPYDIPPSPRMWTPQNMGGGNAGGAADFGPNMASGNWPPGGGSQGQNMTVMSVEMTIPQIYVEHVHGENNINLNDIRQITGAKVEIQDPRHGVPEGIVMLSGTTCQVRAAQSLIHAFIMCGQAY</sequence>
<dbReference type="Proteomes" id="UP001057402">
    <property type="component" value="Chromosome 9"/>
</dbReference>